<proteinExistence type="inferred from homology"/>
<evidence type="ECO:0000256" key="5">
    <source>
        <dbReference type="ARBA" id="ARBA00022840"/>
    </source>
</evidence>
<evidence type="ECO:0000256" key="8">
    <source>
        <dbReference type="ARBA" id="ARBA00023146"/>
    </source>
</evidence>
<evidence type="ECO:0000256" key="2">
    <source>
        <dbReference type="ARBA" id="ARBA00022490"/>
    </source>
</evidence>
<dbReference type="InterPro" id="IPR014729">
    <property type="entry name" value="Rossmann-like_a/b/a_fold"/>
</dbReference>
<dbReference type="GO" id="GO:0002161">
    <property type="term" value="F:aminoacyl-tRNA deacylase activity"/>
    <property type="evidence" value="ECO:0007669"/>
    <property type="project" value="InterPro"/>
</dbReference>
<evidence type="ECO:0000256" key="10">
    <source>
        <dbReference type="ARBA" id="ARBA00047552"/>
    </source>
</evidence>
<evidence type="ECO:0000256" key="13">
    <source>
        <dbReference type="SAM" id="Coils"/>
    </source>
</evidence>
<feature type="coiled-coil region" evidence="13">
    <location>
        <begin position="682"/>
        <end position="751"/>
    </location>
</feature>
<dbReference type="InterPro" id="IPR002300">
    <property type="entry name" value="aa-tRNA-synth_Ia"/>
</dbReference>
<keyword evidence="4" id="KW-0547">Nucleotide-binding</keyword>
<evidence type="ECO:0000259" key="14">
    <source>
        <dbReference type="Pfam" id="PF00133"/>
    </source>
</evidence>
<evidence type="ECO:0000256" key="3">
    <source>
        <dbReference type="ARBA" id="ARBA00022598"/>
    </source>
</evidence>
<dbReference type="Pfam" id="PF10458">
    <property type="entry name" value="Val_tRNA-synt_C"/>
    <property type="match status" value="1"/>
</dbReference>
<dbReference type="PRINTS" id="PR00986">
    <property type="entry name" value="TRNASYNTHVAL"/>
</dbReference>
<dbReference type="Gene3D" id="3.40.50.620">
    <property type="entry name" value="HUPs"/>
    <property type="match status" value="2"/>
</dbReference>
<dbReference type="FunFam" id="1.10.730.10:FF:000014">
    <property type="entry name" value="Valine--tRNA ligase"/>
    <property type="match status" value="1"/>
</dbReference>
<dbReference type="NCBIfam" id="NF004349">
    <property type="entry name" value="PRK05729.1"/>
    <property type="match status" value="1"/>
</dbReference>
<dbReference type="SUPFAM" id="SSF46589">
    <property type="entry name" value="tRNA-binding arm"/>
    <property type="match status" value="1"/>
</dbReference>
<protein>
    <recommendedName>
        <fullName evidence="9 12">Valine--tRNA ligase</fullName>
        <ecNumber evidence="1 12">6.1.1.9</ecNumber>
    </recommendedName>
</protein>
<feature type="domain" description="Aminoacyl-tRNA synthetase class Ia" evidence="14">
    <location>
        <begin position="314"/>
        <end position="436"/>
    </location>
</feature>
<name>A0A933E9L6_UNCTE</name>
<dbReference type="InterPro" id="IPR033705">
    <property type="entry name" value="Anticodon_Ia_Val"/>
</dbReference>
<feature type="domain" description="Aminoacyl-tRNA synthetase class Ia" evidence="14">
    <location>
        <begin position="5"/>
        <end position="306"/>
    </location>
</feature>
<dbReference type="AlphaFoldDB" id="A0A933E9L6"/>
<dbReference type="GO" id="GO:0006438">
    <property type="term" value="P:valyl-tRNA aminoacylation"/>
    <property type="evidence" value="ECO:0007669"/>
    <property type="project" value="UniProtKB-UniRule"/>
</dbReference>
<evidence type="ECO:0000256" key="12">
    <source>
        <dbReference type="NCBIfam" id="TIGR00422"/>
    </source>
</evidence>
<dbReference type="PANTHER" id="PTHR11946">
    <property type="entry name" value="VALYL-TRNA SYNTHETASES"/>
    <property type="match status" value="1"/>
</dbReference>
<dbReference type="SUPFAM" id="SSF52374">
    <property type="entry name" value="Nucleotidylyl transferase"/>
    <property type="match status" value="1"/>
</dbReference>
<accession>A0A933E9L6</accession>
<dbReference type="Gene3D" id="1.10.730.10">
    <property type="entry name" value="Isoleucyl-tRNA Synthetase, Domain 1"/>
    <property type="match status" value="1"/>
</dbReference>
<dbReference type="InterPro" id="IPR019499">
    <property type="entry name" value="Val-tRNA_synth_tRNA-bd"/>
</dbReference>
<dbReference type="InterPro" id="IPR010978">
    <property type="entry name" value="tRNA-bd_arm"/>
</dbReference>
<keyword evidence="7 13" id="KW-0175">Coiled coil</keyword>
<dbReference type="FunFam" id="1.10.287.380:FF:000001">
    <property type="entry name" value="Valine--tRNA ligase"/>
    <property type="match status" value="1"/>
</dbReference>
<keyword evidence="5" id="KW-0067">ATP-binding</keyword>
<dbReference type="NCBIfam" id="TIGR00422">
    <property type="entry name" value="valS"/>
    <property type="match status" value="1"/>
</dbReference>
<dbReference type="Pfam" id="PF00133">
    <property type="entry name" value="tRNA-synt_1"/>
    <property type="match status" value="2"/>
</dbReference>
<evidence type="ECO:0000313" key="17">
    <source>
        <dbReference type="EMBL" id="MBI4251695.1"/>
    </source>
</evidence>
<dbReference type="InterPro" id="IPR013155">
    <property type="entry name" value="M/V/L/I-tRNA-synth_anticd-bd"/>
</dbReference>
<evidence type="ECO:0000256" key="4">
    <source>
        <dbReference type="ARBA" id="ARBA00022741"/>
    </source>
</evidence>
<dbReference type="Proteomes" id="UP000752292">
    <property type="component" value="Unassembled WGS sequence"/>
</dbReference>
<sequence length="753" mass="85718">NGGTIIRQLMRLGASCDWPRERFTMDEGLSRAVREAFVRLYEEGLIYRGDYLVNWCPRCGTAVSDLEVEHEEREGKLWEFHYPLWEGGEGLTISTTRPETMLGDTAVAVHPEDARYTGLVGRWLRLPLVDRKIPIIADRYVDPAFGSGAVKVTPAHDPNDFEAGLRNNLPQVNILTRDGRINENGGPYAGLDRYEARERIAADMEKLGLMRGTKPHKHSVGGCYRCGTVVEPCLSKQWFVRMKPLAEEAIRAVEEGRIRIIPPQWKATYFEWMRNIRDWCISRQIWWGHQIPAWHDDETGEVFVSREDPAGPGLRRETDVLDTWFSSGLWPFSTFGWPGRSRDLEFFYPTSVLVTGFDIIFFWVARMIMMGLKFMGDVPFRDVYIHALVRDEQGQKMSKTRGNVIDPLEVIEKYGADSLRMTLTAMAAQGRDVRLSEERIAGFRNFCNKLWNAARFTLMNLPAGLPEMPGRSKLSLSDRWILSRLNDTNRKVDEALAEYRFNDAALALYHFTWHELCDWYLEVIKPALLGGAEGDSSRAVLARVLERTLRLLHPIVPFITEEIWQKLPGIEGESIAAAAWPAPAEGWDDPGAEREFGSLVELVSAVRNVRGELNIPPGHEVRALIHVESPAQEKLILQQAEWIQRLARLRPDWTIGPRVERPKAAAAAVSGEVQVFIPIEGLIDTDEEIRRLEKQIKDTASSIQALEKKLANPSFVERAPAEVVEKDRGRLAETRDREAKLRAHLSRLQELKD</sequence>
<keyword evidence="8" id="KW-0030">Aminoacyl-tRNA synthetase</keyword>
<evidence type="ECO:0000256" key="7">
    <source>
        <dbReference type="ARBA" id="ARBA00023054"/>
    </source>
</evidence>
<dbReference type="CDD" id="cd07962">
    <property type="entry name" value="Anticodon_Ia_Val"/>
    <property type="match status" value="1"/>
</dbReference>
<dbReference type="InterPro" id="IPR002303">
    <property type="entry name" value="Valyl-tRNA_ligase"/>
</dbReference>
<evidence type="ECO:0000256" key="11">
    <source>
        <dbReference type="ARBA" id="ARBA00060830"/>
    </source>
</evidence>
<dbReference type="SUPFAM" id="SSF50677">
    <property type="entry name" value="ValRS/IleRS/LeuRS editing domain"/>
    <property type="match status" value="1"/>
</dbReference>
<dbReference type="CDD" id="cd00817">
    <property type="entry name" value="ValRS_core"/>
    <property type="match status" value="1"/>
</dbReference>
<reference evidence="17" key="1">
    <citation type="submission" date="2020-07" db="EMBL/GenBank/DDBJ databases">
        <title>Huge and variable diversity of episymbiotic CPR bacteria and DPANN archaea in groundwater ecosystems.</title>
        <authorList>
            <person name="He C.Y."/>
            <person name="Keren R."/>
            <person name="Whittaker M."/>
            <person name="Farag I.F."/>
            <person name="Doudna J."/>
            <person name="Cate J.H.D."/>
            <person name="Banfield J.F."/>
        </authorList>
    </citation>
    <scope>NUCLEOTIDE SEQUENCE</scope>
    <source>
        <strain evidence="17">NC_groundwater_1370_Ag_S-0.2um_69_93</strain>
    </source>
</reference>
<feature type="domain" description="Methionyl/Valyl/Leucyl/Isoleucyl-tRNA synthetase anticodon-binding" evidence="15">
    <location>
        <begin position="478"/>
        <end position="623"/>
    </location>
</feature>
<dbReference type="GO" id="GO:0004832">
    <property type="term" value="F:valine-tRNA ligase activity"/>
    <property type="evidence" value="ECO:0007669"/>
    <property type="project" value="UniProtKB-UniRule"/>
</dbReference>
<evidence type="ECO:0000256" key="1">
    <source>
        <dbReference type="ARBA" id="ARBA00013169"/>
    </source>
</evidence>
<dbReference type="Gene3D" id="1.10.287.380">
    <property type="entry name" value="Valyl-tRNA synthetase, C-terminal domain"/>
    <property type="match status" value="1"/>
</dbReference>
<dbReference type="FunFam" id="3.40.50.620:FF:000098">
    <property type="entry name" value="Valine--tRNA ligase"/>
    <property type="match status" value="1"/>
</dbReference>
<dbReference type="InterPro" id="IPR009008">
    <property type="entry name" value="Val/Leu/Ile-tRNA-synth_edit"/>
</dbReference>
<evidence type="ECO:0000259" key="16">
    <source>
        <dbReference type="Pfam" id="PF10458"/>
    </source>
</evidence>
<feature type="domain" description="Valyl-tRNA synthetase tRNA-binding arm" evidence="16">
    <location>
        <begin position="684"/>
        <end position="749"/>
    </location>
</feature>
<dbReference type="SUPFAM" id="SSF47323">
    <property type="entry name" value="Anticodon-binding domain of a subclass of class I aminoacyl-tRNA synthetases"/>
    <property type="match status" value="1"/>
</dbReference>
<dbReference type="InterPro" id="IPR009080">
    <property type="entry name" value="tRNAsynth_Ia_anticodon-bd"/>
</dbReference>
<dbReference type="Pfam" id="PF08264">
    <property type="entry name" value="Anticodon_1"/>
    <property type="match status" value="1"/>
</dbReference>
<dbReference type="EC" id="6.1.1.9" evidence="1 12"/>
<dbReference type="InterPro" id="IPR037118">
    <property type="entry name" value="Val-tRNA_synth_C_sf"/>
</dbReference>
<dbReference type="GO" id="GO:0005524">
    <property type="term" value="F:ATP binding"/>
    <property type="evidence" value="ECO:0007669"/>
    <property type="project" value="UniProtKB-KW"/>
</dbReference>
<dbReference type="PANTHER" id="PTHR11946:SF93">
    <property type="entry name" value="VALINE--TRNA LIGASE, CHLOROPLASTIC_MITOCHONDRIAL 2"/>
    <property type="match status" value="1"/>
</dbReference>
<keyword evidence="3 17" id="KW-0436">Ligase</keyword>
<comment type="catalytic activity">
    <reaction evidence="10">
        <text>tRNA(Val) + L-valine + ATP = L-valyl-tRNA(Val) + AMP + diphosphate</text>
        <dbReference type="Rhea" id="RHEA:10704"/>
        <dbReference type="Rhea" id="RHEA-COMP:9672"/>
        <dbReference type="Rhea" id="RHEA-COMP:9708"/>
        <dbReference type="ChEBI" id="CHEBI:30616"/>
        <dbReference type="ChEBI" id="CHEBI:33019"/>
        <dbReference type="ChEBI" id="CHEBI:57762"/>
        <dbReference type="ChEBI" id="CHEBI:78442"/>
        <dbReference type="ChEBI" id="CHEBI:78537"/>
        <dbReference type="ChEBI" id="CHEBI:456215"/>
        <dbReference type="EC" id="6.1.1.9"/>
    </reaction>
</comment>
<evidence type="ECO:0000256" key="9">
    <source>
        <dbReference type="ARBA" id="ARBA00024407"/>
    </source>
</evidence>
<organism evidence="17 18">
    <name type="scientific">Tectimicrobiota bacterium</name>
    <dbReference type="NCBI Taxonomy" id="2528274"/>
    <lineage>
        <taxon>Bacteria</taxon>
        <taxon>Pseudomonadati</taxon>
        <taxon>Nitrospinota/Tectimicrobiota group</taxon>
        <taxon>Candidatus Tectimicrobiota</taxon>
    </lineage>
</organism>
<feature type="non-terminal residue" evidence="17">
    <location>
        <position position="1"/>
    </location>
</feature>
<evidence type="ECO:0000313" key="18">
    <source>
        <dbReference type="Proteomes" id="UP000752292"/>
    </source>
</evidence>
<evidence type="ECO:0000256" key="6">
    <source>
        <dbReference type="ARBA" id="ARBA00022917"/>
    </source>
</evidence>
<dbReference type="GO" id="GO:0005829">
    <property type="term" value="C:cytosol"/>
    <property type="evidence" value="ECO:0007669"/>
    <property type="project" value="TreeGrafter"/>
</dbReference>
<keyword evidence="2" id="KW-0963">Cytoplasm</keyword>
<dbReference type="EMBL" id="JACQRX010000197">
    <property type="protein sequence ID" value="MBI4251695.1"/>
    <property type="molecule type" value="Genomic_DNA"/>
</dbReference>
<comment type="similarity">
    <text evidence="11">Belongs to the class-I aminoacyl-tRNA synthetase family. ValS type 1 subfamily.</text>
</comment>
<gene>
    <name evidence="17" type="ORF">HY618_04470</name>
</gene>
<keyword evidence="6" id="KW-0648">Protein biosynthesis</keyword>
<dbReference type="Gene3D" id="3.90.740.10">
    <property type="entry name" value="Valyl/Leucyl/Isoleucyl-tRNA synthetase, editing domain"/>
    <property type="match status" value="1"/>
</dbReference>
<comment type="caution">
    <text evidence="17">The sequence shown here is derived from an EMBL/GenBank/DDBJ whole genome shotgun (WGS) entry which is preliminary data.</text>
</comment>
<evidence type="ECO:0000259" key="15">
    <source>
        <dbReference type="Pfam" id="PF08264"/>
    </source>
</evidence>